<gene>
    <name evidence="2" type="ORF">AMATHDRAFT_63568</name>
</gene>
<dbReference type="PANTHER" id="PTHR22603:SF93">
    <property type="entry name" value="RE24176P"/>
    <property type="match status" value="1"/>
</dbReference>
<dbReference type="PANTHER" id="PTHR22603">
    <property type="entry name" value="CHOLINE/ETHANOALAMINE KINASE"/>
    <property type="match status" value="1"/>
</dbReference>
<protein>
    <recommendedName>
        <fullName evidence="4">Choline kinase N-terminal domain-containing protein</fullName>
    </recommendedName>
</protein>
<dbReference type="Pfam" id="PF01633">
    <property type="entry name" value="Choline_kinase"/>
    <property type="match status" value="1"/>
</dbReference>
<dbReference type="SUPFAM" id="SSF56112">
    <property type="entry name" value="Protein kinase-like (PK-like)"/>
    <property type="match status" value="1"/>
</dbReference>
<dbReference type="CDD" id="cd05157">
    <property type="entry name" value="ETNK_euk"/>
    <property type="match status" value="1"/>
</dbReference>
<sequence>MLDLSLPAPSSFDSLKTKPRTFQAPFSLRQAEKLAVQPSDTLRHASLRLDARHYKSVQFLSQLLTCLRELKIPYWSNPDITSDRINVHKVSGSLTNAVFFVSSPSVPEVPTVLLRIYGPSSGDLISRPRELHTLHVLSSQYNIGPRIYGTFDNGRVEEYFESTTLTPADIRDSRTSRCIAARMADFHSVHLAAVEDVPRQANNPWDIGVTRNVAAWLGPAQAILSLPSVPESTKSELDLKRFRKEWDKYLHWLSRVDDVNSGSRRVFAHNDAQYGNLLRLKHVKEDLEEHHQIIVVDFEYAAANPASYDIANHFHEWTADYHSPTPHLLDVSKYPTREQRHNFYAAYLDCNYTTTITPTLLDKLDKQVRYWSPASHAMWAIWGVIQAREDVEGGVKHPEF</sequence>
<proteinExistence type="inferred from homology"/>
<dbReference type="Gene3D" id="3.90.1200.10">
    <property type="match status" value="1"/>
</dbReference>
<keyword evidence="3" id="KW-1185">Reference proteome</keyword>
<dbReference type="GO" id="GO:0004305">
    <property type="term" value="F:ethanolamine kinase activity"/>
    <property type="evidence" value="ECO:0007669"/>
    <property type="project" value="TreeGrafter"/>
</dbReference>
<evidence type="ECO:0008006" key="4">
    <source>
        <dbReference type="Google" id="ProtNLM"/>
    </source>
</evidence>
<evidence type="ECO:0000313" key="3">
    <source>
        <dbReference type="Proteomes" id="UP000242287"/>
    </source>
</evidence>
<feature type="non-terminal residue" evidence="2">
    <location>
        <position position="400"/>
    </location>
</feature>
<organism evidence="2 3">
    <name type="scientific">Amanita thiersii Skay4041</name>
    <dbReference type="NCBI Taxonomy" id="703135"/>
    <lineage>
        <taxon>Eukaryota</taxon>
        <taxon>Fungi</taxon>
        <taxon>Dikarya</taxon>
        <taxon>Basidiomycota</taxon>
        <taxon>Agaricomycotina</taxon>
        <taxon>Agaricomycetes</taxon>
        <taxon>Agaricomycetidae</taxon>
        <taxon>Agaricales</taxon>
        <taxon>Pluteineae</taxon>
        <taxon>Amanitaceae</taxon>
        <taxon>Amanita</taxon>
    </lineage>
</organism>
<evidence type="ECO:0000256" key="1">
    <source>
        <dbReference type="ARBA" id="ARBA00038211"/>
    </source>
</evidence>
<accession>A0A2A9NF05</accession>
<dbReference type="AlphaFoldDB" id="A0A2A9NF05"/>
<dbReference type="EMBL" id="KZ302036">
    <property type="protein sequence ID" value="PFH49199.1"/>
    <property type="molecule type" value="Genomic_DNA"/>
</dbReference>
<evidence type="ECO:0000313" key="2">
    <source>
        <dbReference type="EMBL" id="PFH49199.1"/>
    </source>
</evidence>
<dbReference type="OrthoDB" id="10267235at2759"/>
<comment type="similarity">
    <text evidence="1">Belongs to the choline/ethanolamine kinase family.</text>
</comment>
<dbReference type="InterPro" id="IPR011009">
    <property type="entry name" value="Kinase-like_dom_sf"/>
</dbReference>
<name>A0A2A9NF05_9AGAR</name>
<dbReference type="Proteomes" id="UP000242287">
    <property type="component" value="Unassembled WGS sequence"/>
</dbReference>
<dbReference type="Gene3D" id="3.30.200.20">
    <property type="entry name" value="Phosphorylase Kinase, domain 1"/>
    <property type="match status" value="1"/>
</dbReference>
<dbReference type="GO" id="GO:0005737">
    <property type="term" value="C:cytoplasm"/>
    <property type="evidence" value="ECO:0007669"/>
    <property type="project" value="TreeGrafter"/>
</dbReference>
<dbReference type="GO" id="GO:0006646">
    <property type="term" value="P:phosphatidylethanolamine biosynthetic process"/>
    <property type="evidence" value="ECO:0007669"/>
    <property type="project" value="TreeGrafter"/>
</dbReference>
<dbReference type="STRING" id="703135.A0A2A9NF05"/>
<dbReference type="GO" id="GO:0004103">
    <property type="term" value="F:choline kinase activity"/>
    <property type="evidence" value="ECO:0007669"/>
    <property type="project" value="TreeGrafter"/>
</dbReference>
<reference evidence="2 3" key="1">
    <citation type="submission" date="2014-02" db="EMBL/GenBank/DDBJ databases">
        <title>Transposable element dynamics among asymbiotic and ectomycorrhizal Amanita fungi.</title>
        <authorList>
            <consortium name="DOE Joint Genome Institute"/>
            <person name="Hess J."/>
            <person name="Skrede I."/>
            <person name="Wolfe B."/>
            <person name="LaButti K."/>
            <person name="Ohm R.A."/>
            <person name="Grigoriev I.V."/>
            <person name="Pringle A."/>
        </authorList>
    </citation>
    <scope>NUCLEOTIDE SEQUENCE [LARGE SCALE GENOMIC DNA]</scope>
    <source>
        <strain evidence="2 3">SKay4041</strain>
    </source>
</reference>